<organism evidence="2 3">
    <name type="scientific">Candidatus Nealsonbacteria bacterium CG_4_8_14_3_um_filter_37_36</name>
    <dbReference type="NCBI Taxonomy" id="1974688"/>
    <lineage>
        <taxon>Bacteria</taxon>
        <taxon>Candidatus Nealsoniibacteriota</taxon>
    </lineage>
</organism>
<comment type="caution">
    <text evidence="2">The sequence shown here is derived from an EMBL/GenBank/DDBJ whole genome shotgun (WGS) entry which is preliminary data.</text>
</comment>
<reference evidence="3" key="1">
    <citation type="submission" date="2017-09" db="EMBL/GenBank/DDBJ databases">
        <title>Depth-based differentiation of microbial function through sediment-hosted aquifers and enrichment of novel symbionts in the deep terrestrial subsurface.</title>
        <authorList>
            <person name="Probst A.J."/>
            <person name="Ladd B."/>
            <person name="Jarett J.K."/>
            <person name="Geller-Mcgrath D.E."/>
            <person name="Sieber C.M.K."/>
            <person name="Emerson J.B."/>
            <person name="Anantharaman K."/>
            <person name="Thomas B.C."/>
            <person name="Malmstrom R."/>
            <person name="Stieglmeier M."/>
            <person name="Klingl A."/>
            <person name="Woyke T."/>
            <person name="Ryan C.M."/>
            <person name="Banfield J.F."/>
        </authorList>
    </citation>
    <scope>NUCLEOTIDE SEQUENCE [LARGE SCALE GENOMIC DNA]</scope>
</reference>
<name>A0A2H9N1Q5_9BACT</name>
<accession>A0A2H9N1Q5</accession>
<evidence type="ECO:0000313" key="3">
    <source>
        <dbReference type="Proteomes" id="UP000236840"/>
    </source>
</evidence>
<gene>
    <name evidence="2" type="ORF">COZ90_00465</name>
</gene>
<feature type="domain" description="DUF8128" evidence="1">
    <location>
        <begin position="115"/>
        <end position="324"/>
    </location>
</feature>
<dbReference type="InterPro" id="IPR058441">
    <property type="entry name" value="DUF8128"/>
</dbReference>
<dbReference type="Pfam" id="PF26449">
    <property type="entry name" value="DUF8128"/>
    <property type="match status" value="1"/>
</dbReference>
<dbReference type="EMBL" id="PFHJ01000011">
    <property type="protein sequence ID" value="PIW91536.1"/>
    <property type="molecule type" value="Genomic_DNA"/>
</dbReference>
<evidence type="ECO:0000259" key="1">
    <source>
        <dbReference type="Pfam" id="PF26449"/>
    </source>
</evidence>
<dbReference type="AlphaFoldDB" id="A0A2H9N1Q5"/>
<dbReference type="Proteomes" id="UP000236840">
    <property type="component" value="Unassembled WGS sequence"/>
</dbReference>
<protein>
    <recommendedName>
        <fullName evidence="1">DUF8128 domain-containing protein</fullName>
    </recommendedName>
</protein>
<sequence>MPPEISLFLKTLNFGGVLPIYKILWQLISQWWWLPAPFILWKPARYFWLFWRMELFLKKQRLILLGIKIPEESLKPIRAMENVFSGLWQGFYDPPNFWEKWWDGKIIMGLSLETVSIGGEVHFYIRIPDYRRDTLESCIYSQYPEAEITIAEDYTRYVPQDLPNKDWDLWATDYRLFKPDPYPIKTYKEFETEAEKEEEKRVDPVAMLLEGMAKVRPGEQFWIQIQATPISEKYAEPFWKEGEALKEKLAKRPETTKAKPVWQEAAEILITGKAPEEEKPAPFELIAPELRLTPGEKEIITGVEKKISKPPYQTSIRWIWLGKKEIWFKGNLRLGLAFLGHYVTEHLNAPFPMGQTITKVYSRPPISLLDERRLYLRKRKIFRLYRERFRPMFPMTGNRKTGTFILNIEELASLYHFPSRAVAPAPTVPRVEAKKGEAPPELPVE</sequence>
<proteinExistence type="predicted"/>
<evidence type="ECO:0000313" key="2">
    <source>
        <dbReference type="EMBL" id="PIW91536.1"/>
    </source>
</evidence>